<dbReference type="GO" id="GO:0005886">
    <property type="term" value="C:plasma membrane"/>
    <property type="evidence" value="ECO:0007669"/>
    <property type="project" value="UniProtKB-SubCell"/>
</dbReference>
<feature type="transmembrane region" description="Helical" evidence="7">
    <location>
        <begin position="202"/>
        <end position="223"/>
    </location>
</feature>
<name>H5XR66_9PSEU</name>
<keyword evidence="2 7" id="KW-0813">Transport</keyword>
<evidence type="ECO:0000313" key="10">
    <source>
        <dbReference type="Proteomes" id="UP000002791"/>
    </source>
</evidence>
<organism evidence="9 10">
    <name type="scientific">Saccharomonospora cyanea NA-134</name>
    <dbReference type="NCBI Taxonomy" id="882082"/>
    <lineage>
        <taxon>Bacteria</taxon>
        <taxon>Bacillati</taxon>
        <taxon>Actinomycetota</taxon>
        <taxon>Actinomycetes</taxon>
        <taxon>Pseudonocardiales</taxon>
        <taxon>Pseudonocardiaceae</taxon>
        <taxon>Saccharomonospora</taxon>
    </lineage>
</organism>
<dbReference type="GO" id="GO:0055085">
    <property type="term" value="P:transmembrane transport"/>
    <property type="evidence" value="ECO:0007669"/>
    <property type="project" value="InterPro"/>
</dbReference>
<dbReference type="OrthoDB" id="61122at2"/>
<dbReference type="Pfam" id="PF00528">
    <property type="entry name" value="BPD_transp_1"/>
    <property type="match status" value="1"/>
</dbReference>
<comment type="subcellular location">
    <subcellularLocation>
        <location evidence="1 7">Cell membrane</location>
        <topology evidence="1 7">Multi-pass membrane protein</topology>
    </subcellularLocation>
</comment>
<evidence type="ECO:0000259" key="8">
    <source>
        <dbReference type="PROSITE" id="PS50928"/>
    </source>
</evidence>
<feature type="transmembrane region" description="Helical" evidence="7">
    <location>
        <begin position="120"/>
        <end position="138"/>
    </location>
</feature>
<dbReference type="EMBL" id="CM001440">
    <property type="protein sequence ID" value="EHR62307.1"/>
    <property type="molecule type" value="Genomic_DNA"/>
</dbReference>
<protein>
    <submittedName>
        <fullName evidence="9">ABC-type sugar transport system, permease component</fullName>
    </submittedName>
</protein>
<comment type="similarity">
    <text evidence="7">Belongs to the binding-protein-dependent transport system permease family.</text>
</comment>
<keyword evidence="10" id="KW-1185">Reference proteome</keyword>
<evidence type="ECO:0000256" key="3">
    <source>
        <dbReference type="ARBA" id="ARBA00022475"/>
    </source>
</evidence>
<dbReference type="STRING" id="882082.SaccyDRAFT_3478"/>
<evidence type="ECO:0000256" key="5">
    <source>
        <dbReference type="ARBA" id="ARBA00022989"/>
    </source>
</evidence>
<keyword evidence="9" id="KW-0762">Sugar transport</keyword>
<feature type="transmembrane region" description="Helical" evidence="7">
    <location>
        <begin position="259"/>
        <end position="280"/>
    </location>
</feature>
<feature type="transmembrane region" description="Helical" evidence="7">
    <location>
        <begin position="89"/>
        <end position="113"/>
    </location>
</feature>
<dbReference type="PANTHER" id="PTHR43744">
    <property type="entry name" value="ABC TRANSPORTER PERMEASE PROTEIN MG189-RELATED-RELATED"/>
    <property type="match status" value="1"/>
</dbReference>
<dbReference type="AlphaFoldDB" id="H5XR66"/>
<evidence type="ECO:0000256" key="7">
    <source>
        <dbReference type="RuleBase" id="RU363032"/>
    </source>
</evidence>
<evidence type="ECO:0000313" key="9">
    <source>
        <dbReference type="EMBL" id="EHR62307.1"/>
    </source>
</evidence>
<dbReference type="Proteomes" id="UP000002791">
    <property type="component" value="Chromosome"/>
</dbReference>
<sequence>MTAVSIPDSGVIRPPRRRRPWRTRVGTLVPHVILLAYVAVACAPIALIVMNAFKSRQAIFEEPFALPTPDTFDLSGFETVFARADFELYFLNSFIVTVSTVFLVLLLGSMLAFALAEYRFAGLTALALYMAVGIMIPIRLGTVGILDLMVDLSLVNSLAGLVLVYTAMGLPLAVFVLTAFFKQVPDELKDAARIDGASEYRVYSLVLPLVRPGLAAIGVYTMLPIWNDLWFPLILTPAESVRTVTLGTQLFLGQFVTDWNAVLAVLALAALPMLALFIIFSRQFVRGLTSGAIK</sequence>
<accession>H5XR66</accession>
<dbReference type="RefSeq" id="WP_005458037.1">
    <property type="nucleotide sequence ID" value="NZ_CM001440.1"/>
</dbReference>
<dbReference type="HOGENOM" id="CLU_016047_1_2_11"/>
<gene>
    <name evidence="9" type="ORF">SaccyDRAFT_3478</name>
</gene>
<evidence type="ECO:0000256" key="2">
    <source>
        <dbReference type="ARBA" id="ARBA00022448"/>
    </source>
</evidence>
<evidence type="ECO:0000256" key="1">
    <source>
        <dbReference type="ARBA" id="ARBA00004651"/>
    </source>
</evidence>
<dbReference type="CDD" id="cd06261">
    <property type="entry name" value="TM_PBP2"/>
    <property type="match status" value="1"/>
</dbReference>
<dbReference type="InterPro" id="IPR000515">
    <property type="entry name" value="MetI-like"/>
</dbReference>
<feature type="transmembrane region" description="Helical" evidence="7">
    <location>
        <begin position="25"/>
        <end position="50"/>
    </location>
</feature>
<dbReference type="PROSITE" id="PS50928">
    <property type="entry name" value="ABC_TM1"/>
    <property type="match status" value="1"/>
</dbReference>
<proteinExistence type="inferred from homology"/>
<dbReference type="Gene3D" id="1.10.3720.10">
    <property type="entry name" value="MetI-like"/>
    <property type="match status" value="1"/>
</dbReference>
<keyword evidence="5 7" id="KW-1133">Transmembrane helix</keyword>
<dbReference type="eggNOG" id="COG0395">
    <property type="taxonomic scope" value="Bacteria"/>
</dbReference>
<reference evidence="9 10" key="1">
    <citation type="submission" date="2011-11" db="EMBL/GenBank/DDBJ databases">
        <title>The Noncontiguous Finished sequence of Saccharomonospora cyanea NA-134.</title>
        <authorList>
            <consortium name="US DOE Joint Genome Institute"/>
            <person name="Lucas S."/>
            <person name="Han J."/>
            <person name="Lapidus A."/>
            <person name="Cheng J.-F."/>
            <person name="Goodwin L."/>
            <person name="Pitluck S."/>
            <person name="Peters L."/>
            <person name="Ovchinnikova G."/>
            <person name="Lu M."/>
            <person name="Detter J.C."/>
            <person name="Han C."/>
            <person name="Tapia R."/>
            <person name="Land M."/>
            <person name="Hauser L."/>
            <person name="Kyrpides N."/>
            <person name="Ivanova N."/>
            <person name="Pagani I."/>
            <person name="Brambilla E.-M."/>
            <person name="Klenk H.-P."/>
            <person name="Woyke T."/>
        </authorList>
    </citation>
    <scope>NUCLEOTIDE SEQUENCE [LARGE SCALE GENOMIC DNA]</scope>
    <source>
        <strain evidence="9 10">NA-134</strain>
    </source>
</reference>
<keyword evidence="3" id="KW-1003">Cell membrane</keyword>
<keyword evidence="6 7" id="KW-0472">Membrane</keyword>
<dbReference type="InterPro" id="IPR035906">
    <property type="entry name" value="MetI-like_sf"/>
</dbReference>
<feature type="transmembrane region" description="Helical" evidence="7">
    <location>
        <begin position="158"/>
        <end position="181"/>
    </location>
</feature>
<keyword evidence="4 7" id="KW-0812">Transmembrane</keyword>
<evidence type="ECO:0000256" key="6">
    <source>
        <dbReference type="ARBA" id="ARBA00023136"/>
    </source>
</evidence>
<dbReference type="SUPFAM" id="SSF161098">
    <property type="entry name" value="MetI-like"/>
    <property type="match status" value="1"/>
</dbReference>
<evidence type="ECO:0000256" key="4">
    <source>
        <dbReference type="ARBA" id="ARBA00022692"/>
    </source>
</evidence>
<feature type="domain" description="ABC transmembrane type-1" evidence="8">
    <location>
        <begin position="90"/>
        <end position="280"/>
    </location>
</feature>
<dbReference type="PANTHER" id="PTHR43744:SF12">
    <property type="entry name" value="ABC TRANSPORTER PERMEASE PROTEIN MG189-RELATED"/>
    <property type="match status" value="1"/>
</dbReference>